<dbReference type="PANTHER" id="PTHR48083">
    <property type="entry name" value="MEDIUM-CHAIN SPECIFIC ACYL-COA DEHYDROGENASE, MITOCHONDRIAL-RELATED"/>
    <property type="match status" value="1"/>
</dbReference>
<dbReference type="SUPFAM" id="SSF56645">
    <property type="entry name" value="Acyl-CoA dehydrogenase NM domain-like"/>
    <property type="match status" value="1"/>
</dbReference>
<evidence type="ECO:0000256" key="1">
    <source>
        <dbReference type="ARBA" id="ARBA00001974"/>
    </source>
</evidence>
<sequence length="642" mass="71156">MDSWWNPAVEYQAMDRIHRLGQHRPVEAIKLVIEDSIESRIVQLQEKKSAMVDATLSTDDSAMGRLTPDDTLNSRLRFPCSAVTTYRTRRVDAFLSFAFTERARKLKCRAEAGSGPSNSFLLIGSRVPHLKYAPPALLGSSHNKEGDLWIIVDSKVYDLSRFANLHPGGPNVLYVDSVAGKDATNAFFALHRQEVLHRPQYARLQIGHIRGEAAVVKPLTGDDLSTVPYAEPAFLSEGYSSPYYTDSHRRFQKAVRRFVVEYVFPDALECEESGKRISQEVVDKMGELGIIAMRLGPGKHLKGLTLMGGIVTPEEFDYFHELIIHFELARTGTRGYMDGLLAGGVIGIPPVLNFGRPEVRDRVVPELLSGKKFISLAISEAFAGSDVSGLQTEAKKEGDEWVITGTKKWITNGHFSDYFTVACRADTGYVAILVPRSDAVSTKPIKTAYSPTAGTAFVTFNKARVPVANTLGKEGQGMHVILSNFNHERWMIACTSLRTQRLVVEESLLWVNQRQIFGKTLGAQAVVRAKLAVMIERVESAQSWLEHITHQMNNMSYAEQSDKLAGPIALLKQYITRTGRETAEDATQIFGGRGITKTGMGRVIENYHRTSPYDAILGGAEDVLGDLGVRQALKKMPKTARL</sequence>
<dbReference type="EMBL" id="SEOQ01000259">
    <property type="protein sequence ID" value="TFY66297.1"/>
    <property type="molecule type" value="Genomic_DNA"/>
</dbReference>
<dbReference type="OrthoDB" id="2588832at2759"/>
<evidence type="ECO:0000313" key="7">
    <source>
        <dbReference type="EMBL" id="TFY66297.1"/>
    </source>
</evidence>
<dbReference type="SMART" id="SM01117">
    <property type="entry name" value="Cyt-b5"/>
    <property type="match status" value="1"/>
</dbReference>
<proteinExistence type="inferred from homology"/>
<dbReference type="Gene3D" id="1.20.140.10">
    <property type="entry name" value="Butyryl-CoA Dehydrogenase, subunit A, domain 3"/>
    <property type="match status" value="1"/>
</dbReference>
<evidence type="ECO:0000256" key="5">
    <source>
        <dbReference type="ARBA" id="ARBA00023002"/>
    </source>
</evidence>
<evidence type="ECO:0000313" key="8">
    <source>
        <dbReference type="Proteomes" id="UP000298327"/>
    </source>
</evidence>
<comment type="caution">
    <text evidence="7">The sequence shown here is derived from an EMBL/GenBank/DDBJ whole genome shotgun (WGS) entry which is preliminary data.</text>
</comment>
<dbReference type="InterPro" id="IPR013786">
    <property type="entry name" value="AcylCoA_DH/ox_N"/>
</dbReference>
<organism evidence="7 8">
    <name type="scientific">Dentipellis fragilis</name>
    <dbReference type="NCBI Taxonomy" id="205917"/>
    <lineage>
        <taxon>Eukaryota</taxon>
        <taxon>Fungi</taxon>
        <taxon>Dikarya</taxon>
        <taxon>Basidiomycota</taxon>
        <taxon>Agaricomycotina</taxon>
        <taxon>Agaricomycetes</taxon>
        <taxon>Russulales</taxon>
        <taxon>Hericiaceae</taxon>
        <taxon>Dentipellis</taxon>
    </lineage>
</organism>
<dbReference type="InterPro" id="IPR027417">
    <property type="entry name" value="P-loop_NTPase"/>
</dbReference>
<evidence type="ECO:0000256" key="2">
    <source>
        <dbReference type="ARBA" id="ARBA00009347"/>
    </source>
</evidence>
<dbReference type="Gene3D" id="1.10.540.10">
    <property type="entry name" value="Acyl-CoA dehydrogenase/oxidase, N-terminal domain"/>
    <property type="match status" value="1"/>
</dbReference>
<accession>A0A4Y9YX19</accession>
<comment type="cofactor">
    <cofactor evidence="1">
        <name>FAD</name>
        <dbReference type="ChEBI" id="CHEBI:57692"/>
    </cofactor>
</comment>
<dbReference type="InterPro" id="IPR001199">
    <property type="entry name" value="Cyt_B5-like_heme/steroid-bd"/>
</dbReference>
<dbReference type="GO" id="GO:0003995">
    <property type="term" value="F:acyl-CoA dehydrogenase activity"/>
    <property type="evidence" value="ECO:0007669"/>
    <property type="project" value="InterPro"/>
</dbReference>
<dbReference type="InterPro" id="IPR009100">
    <property type="entry name" value="AcylCoA_DH/oxidase_NM_dom_sf"/>
</dbReference>
<dbReference type="Pfam" id="PF00173">
    <property type="entry name" value="Cyt-b5"/>
    <property type="match status" value="1"/>
</dbReference>
<dbReference type="InterPro" id="IPR009075">
    <property type="entry name" value="AcylCo_DH/oxidase_C"/>
</dbReference>
<comment type="similarity">
    <text evidence="2">Belongs to the acyl-CoA dehydrogenase family.</text>
</comment>
<dbReference type="InterPro" id="IPR036250">
    <property type="entry name" value="AcylCo_DH-like_C"/>
</dbReference>
<dbReference type="Gene3D" id="3.10.120.10">
    <property type="entry name" value="Cytochrome b5-like heme/steroid binding domain"/>
    <property type="match status" value="1"/>
</dbReference>
<dbReference type="STRING" id="205917.A0A4Y9YX19"/>
<dbReference type="GO" id="GO:0033539">
    <property type="term" value="P:fatty acid beta-oxidation using acyl-CoA dehydrogenase"/>
    <property type="evidence" value="ECO:0007669"/>
    <property type="project" value="TreeGrafter"/>
</dbReference>
<dbReference type="InterPro" id="IPR006089">
    <property type="entry name" value="Acyl-CoA_DH_CS"/>
</dbReference>
<reference evidence="7 8" key="1">
    <citation type="submission" date="2019-02" db="EMBL/GenBank/DDBJ databases">
        <title>Genome sequencing of the rare red list fungi Dentipellis fragilis.</title>
        <authorList>
            <person name="Buettner E."/>
            <person name="Kellner H."/>
        </authorList>
    </citation>
    <scope>NUCLEOTIDE SEQUENCE [LARGE SCALE GENOMIC DNA]</scope>
    <source>
        <strain evidence="7 8">DSM 105465</strain>
    </source>
</reference>
<dbReference type="Gene3D" id="3.40.50.300">
    <property type="entry name" value="P-loop containing nucleotide triphosphate hydrolases"/>
    <property type="match status" value="1"/>
</dbReference>
<dbReference type="GO" id="GO:0005737">
    <property type="term" value="C:cytoplasm"/>
    <property type="evidence" value="ECO:0007669"/>
    <property type="project" value="TreeGrafter"/>
</dbReference>
<dbReference type="InterPro" id="IPR037069">
    <property type="entry name" value="AcylCoA_DH/ox_N_sf"/>
</dbReference>
<gene>
    <name evidence="7" type="ORF">EVG20_g4792</name>
</gene>
<evidence type="ECO:0000256" key="3">
    <source>
        <dbReference type="ARBA" id="ARBA00022630"/>
    </source>
</evidence>
<dbReference type="PROSITE" id="PS50255">
    <property type="entry name" value="CYTOCHROME_B5_2"/>
    <property type="match status" value="1"/>
</dbReference>
<keyword evidence="8" id="KW-1185">Reference proteome</keyword>
<keyword evidence="4" id="KW-0274">FAD</keyword>
<dbReference type="AlphaFoldDB" id="A0A4Y9YX19"/>
<keyword evidence="5" id="KW-0560">Oxidoreductase</keyword>
<dbReference type="Pfam" id="PF00441">
    <property type="entry name" value="Acyl-CoA_dh_1"/>
    <property type="match status" value="1"/>
</dbReference>
<dbReference type="InterPro" id="IPR050741">
    <property type="entry name" value="Acyl-CoA_dehydrogenase"/>
</dbReference>
<dbReference type="SUPFAM" id="SSF52540">
    <property type="entry name" value="P-loop containing nucleoside triphosphate hydrolases"/>
    <property type="match status" value="1"/>
</dbReference>
<dbReference type="PANTHER" id="PTHR48083:SF28">
    <property type="entry name" value="ACYL-COA DEHYDROGENASE FAMILY PROTEIN (AFU_ORTHOLOGUE AFUA_6G10880)-RELATED"/>
    <property type="match status" value="1"/>
</dbReference>
<evidence type="ECO:0000256" key="4">
    <source>
        <dbReference type="ARBA" id="ARBA00022827"/>
    </source>
</evidence>
<dbReference type="SUPFAM" id="SSF47203">
    <property type="entry name" value="Acyl-CoA dehydrogenase C-terminal domain-like"/>
    <property type="match status" value="1"/>
</dbReference>
<dbReference type="InterPro" id="IPR046373">
    <property type="entry name" value="Acyl-CoA_Oxase/DH_mid-dom_sf"/>
</dbReference>
<dbReference type="SUPFAM" id="SSF55856">
    <property type="entry name" value="Cytochrome b5-like heme/steroid binding domain"/>
    <property type="match status" value="1"/>
</dbReference>
<dbReference type="PROSITE" id="PS00072">
    <property type="entry name" value="ACYL_COA_DH_1"/>
    <property type="match status" value="1"/>
</dbReference>
<dbReference type="InterPro" id="IPR036400">
    <property type="entry name" value="Cyt_B5-like_heme/steroid_sf"/>
</dbReference>
<protein>
    <recommendedName>
        <fullName evidence="6">Cytochrome b5 heme-binding domain-containing protein</fullName>
    </recommendedName>
</protein>
<name>A0A4Y9YX19_9AGAM</name>
<keyword evidence="3" id="KW-0285">Flavoprotein</keyword>
<dbReference type="Proteomes" id="UP000298327">
    <property type="component" value="Unassembled WGS sequence"/>
</dbReference>
<dbReference type="Pfam" id="PF02771">
    <property type="entry name" value="Acyl-CoA_dh_N"/>
    <property type="match status" value="1"/>
</dbReference>
<feature type="domain" description="Cytochrome b5 heme-binding" evidence="6">
    <location>
        <begin position="140"/>
        <end position="210"/>
    </location>
</feature>
<dbReference type="InterPro" id="IPR006091">
    <property type="entry name" value="Acyl-CoA_Oxase/DH_mid-dom"/>
</dbReference>
<dbReference type="GO" id="GO:0050660">
    <property type="term" value="F:flavin adenine dinucleotide binding"/>
    <property type="evidence" value="ECO:0007669"/>
    <property type="project" value="InterPro"/>
</dbReference>
<dbReference type="Pfam" id="PF02770">
    <property type="entry name" value="Acyl-CoA_dh_M"/>
    <property type="match status" value="1"/>
</dbReference>
<evidence type="ECO:0000259" key="6">
    <source>
        <dbReference type="PROSITE" id="PS50255"/>
    </source>
</evidence>
<dbReference type="Gene3D" id="2.40.110.10">
    <property type="entry name" value="Butyryl-CoA Dehydrogenase, subunit A, domain 2"/>
    <property type="match status" value="1"/>
</dbReference>